<dbReference type="OMA" id="NITHLGM"/>
<reference evidence="2" key="1">
    <citation type="submission" date="2011-03" db="EMBL/GenBank/DDBJ databases">
        <title>The genome sequence of Vavraia culicis strain floridensis.</title>
        <authorList>
            <consortium name="The Broad Institute Genome Sequencing Platform"/>
            <person name="Cuomo C."/>
            <person name="Becnel J."/>
            <person name="Sanscrainte N."/>
            <person name="Young S.K."/>
            <person name="Zeng Q."/>
            <person name="Gargeya S."/>
            <person name="Fitzgerald M."/>
            <person name="Haas B."/>
            <person name="Abouelleil A."/>
            <person name="Alvarado L."/>
            <person name="Arachchi H.M."/>
            <person name="Berlin A."/>
            <person name="Chapman S.B."/>
            <person name="Gearin G."/>
            <person name="Goldberg J."/>
            <person name="Griggs A."/>
            <person name="Gujja S."/>
            <person name="Hansen M."/>
            <person name="Heiman D."/>
            <person name="Howarth C."/>
            <person name="Larimer J."/>
            <person name="Lui A."/>
            <person name="MacDonald P.J.P."/>
            <person name="McCowen C."/>
            <person name="Montmayeur A."/>
            <person name="Murphy C."/>
            <person name="Neiman D."/>
            <person name="Pearson M."/>
            <person name="Priest M."/>
            <person name="Roberts A."/>
            <person name="Saif S."/>
            <person name="Shea T."/>
            <person name="Sisk P."/>
            <person name="Stolte C."/>
            <person name="Sykes S."/>
            <person name="Wortman J."/>
            <person name="Nusbaum C."/>
            <person name="Birren B."/>
        </authorList>
    </citation>
    <scope>NUCLEOTIDE SEQUENCE [LARGE SCALE GENOMIC DNA]</scope>
    <source>
        <strain evidence="2">floridensis</strain>
    </source>
</reference>
<dbReference type="InParanoid" id="L2GRB9"/>
<proteinExistence type="predicted"/>
<organism evidence="1 2">
    <name type="scientific">Vavraia culicis (isolate floridensis)</name>
    <name type="common">Microsporidian parasite</name>
    <dbReference type="NCBI Taxonomy" id="948595"/>
    <lineage>
        <taxon>Eukaryota</taxon>
        <taxon>Fungi</taxon>
        <taxon>Fungi incertae sedis</taxon>
        <taxon>Microsporidia</taxon>
        <taxon>Pleistophoridae</taxon>
        <taxon>Vavraia</taxon>
    </lineage>
</organism>
<evidence type="ECO:0000313" key="2">
    <source>
        <dbReference type="Proteomes" id="UP000011081"/>
    </source>
</evidence>
<protein>
    <submittedName>
        <fullName evidence="1">Uncharacterized protein</fullName>
    </submittedName>
</protein>
<accession>L2GRB9</accession>
<dbReference type="Proteomes" id="UP000011081">
    <property type="component" value="Unassembled WGS sequence"/>
</dbReference>
<dbReference type="HOGENOM" id="CLU_1210587_0_0_1"/>
<gene>
    <name evidence="1" type="ORF">VCUG_02608</name>
</gene>
<keyword evidence="2" id="KW-1185">Reference proteome</keyword>
<sequence>MFLFVSMVLSQCNREGMYRLPILTYLDTDTVQAIAFESDMIPAISAYTKASNFLGQVFNEVNAILIGYGVQLQLSLQSTINLAQFLDCGHPSPINTFMKSIDERKRFRTRYNKLFIIYCDNFYNYLDLNRGVYNGNSECTTTSGIMYVNNVILREKIKDVLLGMVARTKVKRIGTNFERNLCQYVNECVDGQVDPVGDFSNWLRFVNNVNYDDGVYHDVLKYDVTAQQP</sequence>
<dbReference type="OrthoDB" id="2187049at2759"/>
<dbReference type="EMBL" id="GL877486">
    <property type="protein sequence ID" value="ELA45902.1"/>
    <property type="molecule type" value="Genomic_DNA"/>
</dbReference>
<evidence type="ECO:0000313" key="1">
    <source>
        <dbReference type="EMBL" id="ELA45902.1"/>
    </source>
</evidence>
<name>L2GRB9_VAVCU</name>
<dbReference type="GeneID" id="19880469"/>
<dbReference type="RefSeq" id="XP_008075617.1">
    <property type="nucleotide sequence ID" value="XM_008077426.1"/>
</dbReference>
<dbReference type="AlphaFoldDB" id="L2GRB9"/>
<dbReference type="VEuPathDB" id="MicrosporidiaDB:VCUG_02608"/>